<sequence>MDVGKARFRYADLPFSSQEIVYKHLLFDEKSMFRVGCKLLKRIVHPAGWVPRQATRIRINECTGDWYLYDGFGNMSFTVRRQGPGDDDGWIVTLAWYRRNRPRELFTRPARLVIEVPADPWGLIDRLCAHENFAEIANRLHLLRWNAYTRELHGELPEPISLCGHAPP</sequence>
<dbReference type="EMBL" id="CATQJA010002614">
    <property type="protein sequence ID" value="CAJ0573160.1"/>
    <property type="molecule type" value="Genomic_DNA"/>
</dbReference>
<comment type="caution">
    <text evidence="1">The sequence shown here is derived from an EMBL/GenBank/DDBJ whole genome shotgun (WGS) entry which is preliminary data.</text>
</comment>
<dbReference type="Proteomes" id="UP001177023">
    <property type="component" value="Unassembled WGS sequence"/>
</dbReference>
<keyword evidence="2" id="KW-1185">Reference proteome</keyword>
<evidence type="ECO:0000313" key="2">
    <source>
        <dbReference type="Proteomes" id="UP001177023"/>
    </source>
</evidence>
<organism evidence="1 2">
    <name type="scientific">Mesorhabditis spiculigera</name>
    <dbReference type="NCBI Taxonomy" id="96644"/>
    <lineage>
        <taxon>Eukaryota</taxon>
        <taxon>Metazoa</taxon>
        <taxon>Ecdysozoa</taxon>
        <taxon>Nematoda</taxon>
        <taxon>Chromadorea</taxon>
        <taxon>Rhabditida</taxon>
        <taxon>Rhabditina</taxon>
        <taxon>Rhabditomorpha</taxon>
        <taxon>Rhabditoidea</taxon>
        <taxon>Rhabditidae</taxon>
        <taxon>Mesorhabditinae</taxon>
        <taxon>Mesorhabditis</taxon>
    </lineage>
</organism>
<protein>
    <submittedName>
        <fullName evidence="1">Uncharacterized protein</fullName>
    </submittedName>
</protein>
<evidence type="ECO:0000313" key="1">
    <source>
        <dbReference type="EMBL" id="CAJ0573160.1"/>
    </source>
</evidence>
<name>A0AA36G254_9BILA</name>
<reference evidence="1" key="1">
    <citation type="submission" date="2023-06" db="EMBL/GenBank/DDBJ databases">
        <authorList>
            <person name="Delattre M."/>
        </authorList>
    </citation>
    <scope>NUCLEOTIDE SEQUENCE</scope>
    <source>
        <strain evidence="1">AF72</strain>
    </source>
</reference>
<gene>
    <name evidence="1" type="ORF">MSPICULIGERA_LOCUS11528</name>
</gene>
<feature type="non-terminal residue" evidence="1">
    <location>
        <position position="1"/>
    </location>
</feature>
<proteinExistence type="predicted"/>
<accession>A0AA36G254</accession>
<dbReference type="AlphaFoldDB" id="A0AA36G254"/>